<dbReference type="EMBL" id="RWJN01000365">
    <property type="protein sequence ID" value="TCD62507.1"/>
    <property type="molecule type" value="Genomic_DNA"/>
</dbReference>
<gene>
    <name evidence="2" type="ORF">EIP91_006781</name>
</gene>
<comment type="caution">
    <text evidence="2">The sequence shown here is derived from an EMBL/GenBank/DDBJ whole genome shotgun (WGS) entry which is preliminary data.</text>
</comment>
<sequence length="83" mass="8576">MAVAVPSHTIRTIHGSFGSPSFSSVASGISAAQASSFASLPNISYSSSQKRADLSVLSHRSAPASMSYSRTRPRSHNVAATPV</sequence>
<organism evidence="2 3">
    <name type="scientific">Steccherinum ochraceum</name>
    <dbReference type="NCBI Taxonomy" id="92696"/>
    <lineage>
        <taxon>Eukaryota</taxon>
        <taxon>Fungi</taxon>
        <taxon>Dikarya</taxon>
        <taxon>Basidiomycota</taxon>
        <taxon>Agaricomycotina</taxon>
        <taxon>Agaricomycetes</taxon>
        <taxon>Polyporales</taxon>
        <taxon>Steccherinaceae</taxon>
        <taxon>Steccherinum</taxon>
    </lineage>
</organism>
<feature type="non-terminal residue" evidence="2">
    <location>
        <position position="83"/>
    </location>
</feature>
<proteinExistence type="predicted"/>
<dbReference type="OrthoDB" id="2752460at2759"/>
<name>A0A4V2MVL9_9APHY</name>
<dbReference type="Proteomes" id="UP000292702">
    <property type="component" value="Unassembled WGS sequence"/>
</dbReference>
<accession>A0A4V2MVL9</accession>
<evidence type="ECO:0000313" key="3">
    <source>
        <dbReference type="Proteomes" id="UP000292702"/>
    </source>
</evidence>
<keyword evidence="3" id="KW-1185">Reference proteome</keyword>
<reference evidence="2 3" key="1">
    <citation type="submission" date="2018-11" db="EMBL/GenBank/DDBJ databases">
        <title>Genome assembly of Steccherinum ochraceum LE-BIN_3174, the white-rot fungus of the Steccherinaceae family (The Residual Polyporoid clade, Polyporales, Basidiomycota).</title>
        <authorList>
            <person name="Fedorova T.V."/>
            <person name="Glazunova O.A."/>
            <person name="Landesman E.O."/>
            <person name="Moiseenko K.V."/>
            <person name="Psurtseva N.V."/>
            <person name="Savinova O.S."/>
            <person name="Shakhova N.V."/>
            <person name="Tyazhelova T.V."/>
            <person name="Vasina D.V."/>
        </authorList>
    </citation>
    <scope>NUCLEOTIDE SEQUENCE [LARGE SCALE GENOMIC DNA]</scope>
    <source>
        <strain evidence="2 3">LE-BIN_3174</strain>
    </source>
</reference>
<dbReference type="AlphaFoldDB" id="A0A4V2MVL9"/>
<evidence type="ECO:0000313" key="2">
    <source>
        <dbReference type="EMBL" id="TCD62507.1"/>
    </source>
</evidence>
<evidence type="ECO:0000256" key="1">
    <source>
        <dbReference type="SAM" id="MobiDB-lite"/>
    </source>
</evidence>
<protein>
    <submittedName>
        <fullName evidence="2">Uncharacterized protein</fullName>
    </submittedName>
</protein>
<feature type="region of interest" description="Disordered" evidence="1">
    <location>
        <begin position="61"/>
        <end position="83"/>
    </location>
</feature>